<dbReference type="InterPro" id="IPR017946">
    <property type="entry name" value="PLC-like_Pdiesterase_TIM-brl"/>
</dbReference>
<keyword evidence="3" id="KW-1185">Reference proteome</keyword>
<dbReference type="AlphaFoldDB" id="I3C228"/>
<evidence type="ECO:0000313" key="3">
    <source>
        <dbReference type="Proteomes" id="UP000004690"/>
    </source>
</evidence>
<gene>
    <name evidence="2" type="ORF">JoomaDRAFT_0632</name>
</gene>
<dbReference type="eggNOG" id="COG0584">
    <property type="taxonomic scope" value="Bacteria"/>
</dbReference>
<accession>I3C228</accession>
<dbReference type="GO" id="GO:0008081">
    <property type="term" value="F:phosphoric diester hydrolase activity"/>
    <property type="evidence" value="ECO:0007669"/>
    <property type="project" value="InterPro"/>
</dbReference>
<name>I3C228_9FLAO</name>
<dbReference type="GO" id="GO:0006629">
    <property type="term" value="P:lipid metabolic process"/>
    <property type="evidence" value="ECO:0007669"/>
    <property type="project" value="InterPro"/>
</dbReference>
<proteinExistence type="predicted"/>
<dbReference type="PANTHER" id="PTHR46211">
    <property type="entry name" value="GLYCEROPHOSPHORYL DIESTER PHOSPHODIESTERASE"/>
    <property type="match status" value="1"/>
</dbReference>
<dbReference type="EMBL" id="JH651379">
    <property type="protein sequence ID" value="EIJ37671.1"/>
    <property type="molecule type" value="Genomic_DNA"/>
</dbReference>
<sequence length="256" mass="28587">MFICIKMIKKVVVLGALLVFFQSYSQMQEPIIIGHRGARGHVVENSLPSIEKGIALGADAIEIDVFKIADGSIVVFHDDTVDRLTEATGSIENYTKLTLDTLSLEGGVKIPTLKEVLDLIDKRVVLNIELKGSNTAVPVHKILQQYITEKGWENSDFIISSFKWEELEETHRLNPEMPIGILVSKKIDDAIAEGEKLNAVAIHPSYKSLNAENVAKMHAKNFKVYPWTVNEPVDISKMKSFKVDGIITDFPERISE</sequence>
<dbReference type="Pfam" id="PF03009">
    <property type="entry name" value="GDPD"/>
    <property type="match status" value="1"/>
</dbReference>
<dbReference type="Proteomes" id="UP000004690">
    <property type="component" value="Unassembled WGS sequence"/>
</dbReference>
<dbReference type="InterPro" id="IPR030395">
    <property type="entry name" value="GP_PDE_dom"/>
</dbReference>
<dbReference type="PROSITE" id="PS51704">
    <property type="entry name" value="GP_PDE"/>
    <property type="match status" value="1"/>
</dbReference>
<protein>
    <submittedName>
        <fullName evidence="2">Glycerophosphoryl diester phosphodiesterase</fullName>
    </submittedName>
</protein>
<dbReference type="PANTHER" id="PTHR46211:SF14">
    <property type="entry name" value="GLYCEROPHOSPHODIESTER PHOSPHODIESTERASE"/>
    <property type="match status" value="1"/>
</dbReference>
<dbReference type="SUPFAM" id="SSF51695">
    <property type="entry name" value="PLC-like phosphodiesterases"/>
    <property type="match status" value="1"/>
</dbReference>
<reference evidence="2 3" key="1">
    <citation type="submission" date="2012-02" db="EMBL/GenBank/DDBJ databases">
        <title>Improved High-Quality Draft genome of Joostella marina DSM 19592.</title>
        <authorList>
            <consortium name="US DOE Joint Genome Institute (JGI-PGF)"/>
            <person name="Lucas S."/>
            <person name="Copeland A."/>
            <person name="Lapidus A."/>
            <person name="Bruce D."/>
            <person name="Goodwin L."/>
            <person name="Pitluck S."/>
            <person name="Peters L."/>
            <person name="Chertkov O."/>
            <person name="Ovchinnikova G."/>
            <person name="Kyrpides N."/>
            <person name="Mavromatis K."/>
            <person name="Detter J.C."/>
            <person name="Han C."/>
            <person name="Land M."/>
            <person name="Hauser L."/>
            <person name="Markowitz V."/>
            <person name="Cheng J.-F."/>
            <person name="Hugenholtz P."/>
            <person name="Woyke T."/>
            <person name="Wu D."/>
            <person name="Tindall B."/>
            <person name="Brambilla E."/>
            <person name="Klenk H.-P."/>
            <person name="Eisen J.A."/>
        </authorList>
    </citation>
    <scope>NUCLEOTIDE SEQUENCE [LARGE SCALE GENOMIC DNA]</scope>
    <source>
        <strain evidence="2 3">DSM 19592</strain>
    </source>
</reference>
<dbReference type="STRING" id="926559.JoomaDRAFT_0632"/>
<evidence type="ECO:0000313" key="2">
    <source>
        <dbReference type="EMBL" id="EIJ37671.1"/>
    </source>
</evidence>
<feature type="domain" description="GP-PDE" evidence="1">
    <location>
        <begin position="30"/>
        <end position="256"/>
    </location>
</feature>
<dbReference type="Gene3D" id="3.20.20.190">
    <property type="entry name" value="Phosphatidylinositol (PI) phosphodiesterase"/>
    <property type="match status" value="1"/>
</dbReference>
<dbReference type="HOGENOM" id="CLU_030006_3_3_10"/>
<evidence type="ECO:0000259" key="1">
    <source>
        <dbReference type="PROSITE" id="PS51704"/>
    </source>
</evidence>
<organism evidence="2 3">
    <name type="scientific">Galbibacter orientalis DSM 19592</name>
    <dbReference type="NCBI Taxonomy" id="926559"/>
    <lineage>
        <taxon>Bacteria</taxon>
        <taxon>Pseudomonadati</taxon>
        <taxon>Bacteroidota</taxon>
        <taxon>Flavobacteriia</taxon>
        <taxon>Flavobacteriales</taxon>
        <taxon>Flavobacteriaceae</taxon>
        <taxon>Galbibacter</taxon>
    </lineage>
</organism>